<feature type="signal peptide" evidence="1">
    <location>
        <begin position="1"/>
        <end position="20"/>
    </location>
</feature>
<protein>
    <submittedName>
        <fullName evidence="2">DUF4369 domain-containing protein</fullName>
    </submittedName>
</protein>
<proteinExistence type="predicted"/>
<organism evidence="2 3">
    <name type="scientific">Candidatus Onthomorpha intestinigallinarum</name>
    <dbReference type="NCBI Taxonomy" id="2840880"/>
    <lineage>
        <taxon>Bacteria</taxon>
        <taxon>Pseudomonadati</taxon>
        <taxon>Bacteroidota</taxon>
        <taxon>Bacteroidia</taxon>
        <taxon>Bacteroidales</taxon>
        <taxon>Candidatus Onthomorpha</taxon>
    </lineage>
</organism>
<evidence type="ECO:0000313" key="3">
    <source>
        <dbReference type="Proteomes" id="UP000824267"/>
    </source>
</evidence>
<name>A0A9D1RJC9_9BACT</name>
<sequence>MKLKSLLPLTVLCLAFVQEAFSQYKINVDIKDCKDTALILGYYYLDKTYALDTAFSKSGDFKFRSKEKKLDDGLYFFSTFDGRFCEFIIDK</sequence>
<accession>A0A9D1RJC9</accession>
<feature type="chain" id="PRO_5039587019" evidence="1">
    <location>
        <begin position="21"/>
        <end position="91"/>
    </location>
</feature>
<dbReference type="Proteomes" id="UP000824267">
    <property type="component" value="Unassembled WGS sequence"/>
</dbReference>
<comment type="caution">
    <text evidence="2">The sequence shown here is derived from an EMBL/GenBank/DDBJ whole genome shotgun (WGS) entry which is preliminary data.</text>
</comment>
<gene>
    <name evidence="2" type="ORF">IAC47_05500</name>
</gene>
<evidence type="ECO:0000256" key="1">
    <source>
        <dbReference type="SAM" id="SignalP"/>
    </source>
</evidence>
<reference evidence="2" key="2">
    <citation type="submission" date="2021-04" db="EMBL/GenBank/DDBJ databases">
        <authorList>
            <person name="Gilroy R."/>
        </authorList>
    </citation>
    <scope>NUCLEOTIDE SEQUENCE</scope>
    <source>
        <strain evidence="2">Gambia16-930</strain>
    </source>
</reference>
<dbReference type="EMBL" id="DXGG01000173">
    <property type="protein sequence ID" value="HIW87712.1"/>
    <property type="molecule type" value="Genomic_DNA"/>
</dbReference>
<dbReference type="AlphaFoldDB" id="A0A9D1RJC9"/>
<feature type="non-terminal residue" evidence="2">
    <location>
        <position position="91"/>
    </location>
</feature>
<keyword evidence="1" id="KW-0732">Signal</keyword>
<reference evidence="2" key="1">
    <citation type="journal article" date="2021" name="PeerJ">
        <title>Extensive microbial diversity within the chicken gut microbiome revealed by metagenomics and culture.</title>
        <authorList>
            <person name="Gilroy R."/>
            <person name="Ravi A."/>
            <person name="Getino M."/>
            <person name="Pursley I."/>
            <person name="Horton D.L."/>
            <person name="Alikhan N.F."/>
            <person name="Baker D."/>
            <person name="Gharbi K."/>
            <person name="Hall N."/>
            <person name="Watson M."/>
            <person name="Adriaenssens E.M."/>
            <person name="Foster-Nyarko E."/>
            <person name="Jarju S."/>
            <person name="Secka A."/>
            <person name="Antonio M."/>
            <person name="Oren A."/>
            <person name="Chaudhuri R.R."/>
            <person name="La Ragione R."/>
            <person name="Hildebrand F."/>
            <person name="Pallen M.J."/>
        </authorList>
    </citation>
    <scope>NUCLEOTIDE SEQUENCE</scope>
    <source>
        <strain evidence="2">Gambia16-930</strain>
    </source>
</reference>
<evidence type="ECO:0000313" key="2">
    <source>
        <dbReference type="EMBL" id="HIW87712.1"/>
    </source>
</evidence>